<feature type="chain" id="PRO_5032364254" description="Albumin domain-containing protein" evidence="5">
    <location>
        <begin position="19"/>
        <end position="204"/>
    </location>
</feature>
<evidence type="ECO:0000256" key="1">
    <source>
        <dbReference type="ARBA" id="ARBA00004613"/>
    </source>
</evidence>
<dbReference type="GO" id="GO:0036094">
    <property type="term" value="F:small molecule binding"/>
    <property type="evidence" value="ECO:0007669"/>
    <property type="project" value="TreeGrafter"/>
</dbReference>
<dbReference type="Gene3D" id="1.10.246.10">
    <property type="match status" value="2"/>
</dbReference>
<sequence>MKVVRLISLLVFFSYTKCQILLGSFLDAAIQHTNSQNYLEENLRDIVSIMVAHLLQKSTYEEVQTVVKELLGFVEKCKSLNLHEPPSECSHQLMTTFLECICNVQGMADKHVLSDYCKTNNTARHKCFQLSKKDDADYRGTFQIPNPEQICEMSKENPVSVRKMYIYETSRKHPFLYGPTILTMSMCYETASLVAKKKIRLSAS</sequence>
<dbReference type="InterPro" id="IPR000264">
    <property type="entry name" value="ALB/AFP/VDB"/>
</dbReference>
<reference evidence="7 8" key="1">
    <citation type="journal article" date="2020" name="Nature">
        <title>Six reference-quality genomes reveal evolution of bat adaptations.</title>
        <authorList>
            <person name="Jebb D."/>
            <person name="Huang Z."/>
            <person name="Pippel M."/>
            <person name="Hughes G.M."/>
            <person name="Lavrichenko K."/>
            <person name="Devanna P."/>
            <person name="Winkler S."/>
            <person name="Jermiin L.S."/>
            <person name="Skirmuntt E.C."/>
            <person name="Katzourakis A."/>
            <person name="Burkitt-Gray L."/>
            <person name="Ray D.A."/>
            <person name="Sullivan K.A.M."/>
            <person name="Roscito J.G."/>
            <person name="Kirilenko B.M."/>
            <person name="Davalos L.M."/>
            <person name="Corthals A.P."/>
            <person name="Power M.L."/>
            <person name="Jones G."/>
            <person name="Ransome R.D."/>
            <person name="Dechmann D.K.N."/>
            <person name="Locatelli A.G."/>
            <person name="Puechmaille S.J."/>
            <person name="Fedrigo O."/>
            <person name="Jarvis E.D."/>
            <person name="Hiller M."/>
            <person name="Vernes S.C."/>
            <person name="Myers E.W."/>
            <person name="Teeling E.C."/>
        </authorList>
    </citation>
    <scope>NUCLEOTIDE SEQUENCE [LARGE SCALE GENOMIC DNA]</scope>
    <source>
        <strain evidence="7">Bat1K_MPI-CBG_1</strain>
    </source>
</reference>
<comment type="caution">
    <text evidence="7">The sequence shown here is derived from an EMBL/GenBank/DDBJ whole genome shotgun (WGS) entry which is preliminary data.</text>
</comment>
<protein>
    <recommendedName>
        <fullName evidence="6">Albumin domain-containing protein</fullName>
    </recommendedName>
</protein>
<keyword evidence="4" id="KW-1015">Disulfide bond</keyword>
<dbReference type="AlphaFoldDB" id="A0A834BI29"/>
<feature type="domain" description="Albumin" evidence="6">
    <location>
        <begin position="19"/>
        <end position="204"/>
    </location>
</feature>
<evidence type="ECO:0000256" key="5">
    <source>
        <dbReference type="SAM" id="SignalP"/>
    </source>
</evidence>
<keyword evidence="3" id="KW-0677">Repeat</keyword>
<dbReference type="GO" id="GO:0005737">
    <property type="term" value="C:cytoplasm"/>
    <property type="evidence" value="ECO:0007669"/>
    <property type="project" value="TreeGrafter"/>
</dbReference>
<accession>A0A834BI29</accession>
<dbReference type="Pfam" id="PF00273">
    <property type="entry name" value="Serum_albumin"/>
    <property type="match status" value="1"/>
</dbReference>
<proteinExistence type="predicted"/>
<name>A0A834BI29_9CHIR</name>
<keyword evidence="5" id="KW-0732">Signal</keyword>
<dbReference type="Proteomes" id="UP000664940">
    <property type="component" value="Unassembled WGS sequence"/>
</dbReference>
<keyword evidence="2" id="KW-0964">Secreted</keyword>
<feature type="signal peptide" evidence="5">
    <location>
        <begin position="1"/>
        <end position="18"/>
    </location>
</feature>
<dbReference type="GO" id="GO:0072562">
    <property type="term" value="C:blood microparticle"/>
    <property type="evidence" value="ECO:0007669"/>
    <property type="project" value="TreeGrafter"/>
</dbReference>
<organism evidence="7 8">
    <name type="scientific">Phyllostomus discolor</name>
    <name type="common">pale spear-nosed bat</name>
    <dbReference type="NCBI Taxonomy" id="89673"/>
    <lineage>
        <taxon>Eukaryota</taxon>
        <taxon>Metazoa</taxon>
        <taxon>Chordata</taxon>
        <taxon>Craniata</taxon>
        <taxon>Vertebrata</taxon>
        <taxon>Euteleostomi</taxon>
        <taxon>Mammalia</taxon>
        <taxon>Eutheria</taxon>
        <taxon>Laurasiatheria</taxon>
        <taxon>Chiroptera</taxon>
        <taxon>Yangochiroptera</taxon>
        <taxon>Phyllostomidae</taxon>
        <taxon>Phyllostominae</taxon>
        <taxon>Phyllostomus</taxon>
    </lineage>
</organism>
<dbReference type="SMART" id="SM00103">
    <property type="entry name" value="ALBUMIN"/>
    <property type="match status" value="1"/>
</dbReference>
<dbReference type="PROSITE" id="PS51438">
    <property type="entry name" value="ALBUMIN_2"/>
    <property type="match status" value="1"/>
</dbReference>
<dbReference type="SUPFAM" id="SSF48552">
    <property type="entry name" value="Serum albumin-like"/>
    <property type="match status" value="1"/>
</dbReference>
<evidence type="ECO:0000256" key="2">
    <source>
        <dbReference type="ARBA" id="ARBA00022525"/>
    </source>
</evidence>
<evidence type="ECO:0000313" key="8">
    <source>
        <dbReference type="Proteomes" id="UP000664940"/>
    </source>
</evidence>
<dbReference type="PANTHER" id="PTHR11385">
    <property type="entry name" value="SERUM ALBUMIN-RELATED"/>
    <property type="match status" value="1"/>
</dbReference>
<comment type="subcellular location">
    <subcellularLocation>
        <location evidence="1">Secreted</location>
    </subcellularLocation>
</comment>
<evidence type="ECO:0000256" key="3">
    <source>
        <dbReference type="ARBA" id="ARBA00022737"/>
    </source>
</evidence>
<dbReference type="PANTHER" id="PTHR11385:SF12">
    <property type="entry name" value="ALBUMIN SUPERFAMILY MEMBER 1"/>
    <property type="match status" value="1"/>
</dbReference>
<dbReference type="EMBL" id="JABVXQ010000001">
    <property type="protein sequence ID" value="KAF6131139.1"/>
    <property type="molecule type" value="Genomic_DNA"/>
</dbReference>
<gene>
    <name evidence="7" type="ORF">HJG60_008024</name>
</gene>
<evidence type="ECO:0000256" key="4">
    <source>
        <dbReference type="ARBA" id="ARBA00023157"/>
    </source>
</evidence>
<dbReference type="InterPro" id="IPR014760">
    <property type="entry name" value="Serum_albumin_N"/>
</dbReference>
<evidence type="ECO:0000313" key="7">
    <source>
        <dbReference type="EMBL" id="KAF6131139.1"/>
    </source>
</evidence>
<dbReference type="InterPro" id="IPR020858">
    <property type="entry name" value="Serum_albumin-like"/>
</dbReference>
<evidence type="ECO:0000259" key="6">
    <source>
        <dbReference type="PROSITE" id="PS51438"/>
    </source>
</evidence>